<dbReference type="RefSeq" id="WP_130155968.1">
    <property type="nucleotide sequence ID" value="NZ_SGIS01000008.1"/>
</dbReference>
<evidence type="ECO:0000313" key="2">
    <source>
        <dbReference type="Proteomes" id="UP000292085"/>
    </source>
</evidence>
<keyword evidence="2" id="KW-1185">Reference proteome</keyword>
<protein>
    <submittedName>
        <fullName evidence="1">Uncharacterized protein</fullName>
    </submittedName>
</protein>
<organism evidence="1 2">
    <name type="scientific">Sphingomonas populi</name>
    <dbReference type="NCBI Taxonomy" id="2484750"/>
    <lineage>
        <taxon>Bacteria</taxon>
        <taxon>Pseudomonadati</taxon>
        <taxon>Pseudomonadota</taxon>
        <taxon>Alphaproteobacteria</taxon>
        <taxon>Sphingomonadales</taxon>
        <taxon>Sphingomonadaceae</taxon>
        <taxon>Sphingomonas</taxon>
    </lineage>
</organism>
<dbReference type="EMBL" id="SGIS01000008">
    <property type="protein sequence ID" value="RZF65135.1"/>
    <property type="molecule type" value="Genomic_DNA"/>
</dbReference>
<reference evidence="1 2" key="1">
    <citation type="submission" date="2019-02" db="EMBL/GenBank/DDBJ databases">
        <authorList>
            <person name="Li Y."/>
        </authorList>
    </citation>
    <scope>NUCLEOTIDE SEQUENCE [LARGE SCALE GENOMIC DNA]</scope>
    <source>
        <strain evidence="1 2">3-7</strain>
    </source>
</reference>
<proteinExistence type="predicted"/>
<gene>
    <name evidence="1" type="ORF">EWE75_07120</name>
</gene>
<name>A0A4Q6XY74_9SPHN</name>
<dbReference type="AlphaFoldDB" id="A0A4Q6XY74"/>
<sequence>MNGTHARSRLAASAALARRLDPRARRGVALIGEAARTPPTFADLAVWPRWPALGEVECGRIFALAALVAGRDRLAEEIDGERLRDYAAIVGEDALERVLALAPGGDRRLAAPPALSATGRMLAEQALPRALAQRLGRSATDLPQGDAFVRAAERIAEETA</sequence>
<accession>A0A4Q6XY74</accession>
<comment type="caution">
    <text evidence="1">The sequence shown here is derived from an EMBL/GenBank/DDBJ whole genome shotgun (WGS) entry which is preliminary data.</text>
</comment>
<dbReference type="OrthoDB" id="7574225at2"/>
<dbReference type="Proteomes" id="UP000292085">
    <property type="component" value="Unassembled WGS sequence"/>
</dbReference>
<evidence type="ECO:0000313" key="1">
    <source>
        <dbReference type="EMBL" id="RZF65135.1"/>
    </source>
</evidence>